<proteinExistence type="predicted"/>
<evidence type="ECO:0000313" key="2">
    <source>
        <dbReference type="Proteomes" id="UP000472355"/>
    </source>
</evidence>
<reference evidence="1 2" key="1">
    <citation type="submission" date="2019-02" db="EMBL/GenBank/DDBJ databases">
        <title>Genome sequencing of Clostridium botulinum clinical isolates.</title>
        <authorList>
            <person name="Brunt J."/>
            <person name="Van Vliet A.H.M."/>
            <person name="Stringer S.C."/>
            <person name="Grant K.A."/>
            <person name="Carter A.C."/>
            <person name="Peck M.W."/>
        </authorList>
    </citation>
    <scope>NUCLEOTIDE SEQUENCE [LARGE SCALE GENOMIC DNA]</scope>
    <source>
        <strain evidence="1 2">H113700579</strain>
    </source>
</reference>
<dbReference type="Proteomes" id="UP000472355">
    <property type="component" value="Unassembled WGS sequence"/>
</dbReference>
<evidence type="ECO:0008006" key="3">
    <source>
        <dbReference type="Google" id="ProtNLM"/>
    </source>
</evidence>
<name>A0A6B4FMJ6_CLOBO</name>
<dbReference type="Gene3D" id="2.20.28.30">
    <property type="entry name" value="RNA polymerase ii, chain L"/>
    <property type="match status" value="1"/>
</dbReference>
<sequence>MKEIYISYHCNNCGKTSILITDEIEDTLKKDKYLSCSHCGSKRIFEEKKTNDLRKCMKHDSYKRKHGALRQVMHE</sequence>
<dbReference type="EMBL" id="SGKU01000027">
    <property type="protein sequence ID" value="NFA42982.1"/>
    <property type="molecule type" value="Genomic_DNA"/>
</dbReference>
<accession>A0A6B4FMJ6</accession>
<evidence type="ECO:0000313" key="1">
    <source>
        <dbReference type="EMBL" id="NFA42982.1"/>
    </source>
</evidence>
<comment type="caution">
    <text evidence="1">The sequence shown here is derived from an EMBL/GenBank/DDBJ whole genome shotgun (WGS) entry which is preliminary data.</text>
</comment>
<organism evidence="1 2">
    <name type="scientific">Clostridium botulinum</name>
    <dbReference type="NCBI Taxonomy" id="1491"/>
    <lineage>
        <taxon>Bacteria</taxon>
        <taxon>Bacillati</taxon>
        <taxon>Bacillota</taxon>
        <taxon>Clostridia</taxon>
        <taxon>Eubacteriales</taxon>
        <taxon>Clostridiaceae</taxon>
        <taxon>Clostridium</taxon>
    </lineage>
</organism>
<protein>
    <recommendedName>
        <fullName evidence="3">Zn-finger containing protein</fullName>
    </recommendedName>
</protein>
<gene>
    <name evidence="1" type="ORF">EXM65_10435</name>
</gene>
<dbReference type="RefSeq" id="WP_012451304.1">
    <property type="nucleotide sequence ID" value="NZ_CP010520.1"/>
</dbReference>
<dbReference type="AlphaFoldDB" id="A0A6B4FMJ6"/>